<evidence type="ECO:0000256" key="1">
    <source>
        <dbReference type="SAM" id="Coils"/>
    </source>
</evidence>
<dbReference type="OrthoDB" id="10515405at2759"/>
<proteinExistence type="predicted"/>
<keyword evidence="4" id="KW-1185">Reference proteome</keyword>
<evidence type="ECO:0000313" key="3">
    <source>
        <dbReference type="EMBL" id="CAG8566742.1"/>
    </source>
</evidence>
<feature type="compositionally biased region" description="Polar residues" evidence="2">
    <location>
        <begin position="182"/>
        <end position="195"/>
    </location>
</feature>
<dbReference type="EMBL" id="CAJVPL010001353">
    <property type="protein sequence ID" value="CAG8566742.1"/>
    <property type="molecule type" value="Genomic_DNA"/>
</dbReference>
<reference evidence="3" key="1">
    <citation type="submission" date="2021-06" db="EMBL/GenBank/DDBJ databases">
        <authorList>
            <person name="Kallberg Y."/>
            <person name="Tangrot J."/>
            <person name="Rosling A."/>
        </authorList>
    </citation>
    <scope>NUCLEOTIDE SEQUENCE</scope>
    <source>
        <strain evidence="3">MT106</strain>
    </source>
</reference>
<gene>
    <name evidence="3" type="ORF">AGERDE_LOCUS7431</name>
</gene>
<comment type="caution">
    <text evidence="3">The sequence shown here is derived from an EMBL/GenBank/DDBJ whole genome shotgun (WGS) entry which is preliminary data.</text>
</comment>
<feature type="non-terminal residue" evidence="3">
    <location>
        <position position="243"/>
    </location>
</feature>
<feature type="region of interest" description="Disordered" evidence="2">
    <location>
        <begin position="170"/>
        <end position="195"/>
    </location>
</feature>
<sequence>TAKKLKKHALYFGSGRLPNVQEKHASRVSKTTVNTGSKEPMLRIVLTSLRNFITKDPLALALGVVIGFLVRRIENNVTVLSSDQLDKEKQIWTLHGRLNQAFLDGRHDRRRVEELRTLLSSTEQKLEITRTERDELKVKLTEFQAQATEAMNYLLERKMSEEARRQNLKFEEETAKKECMDSESQGGSRSSTPLSSEFLEADEKMRQLAEDEFFSDNSHHQTINRRESVIDGQSNASTILRTI</sequence>
<feature type="coiled-coil region" evidence="1">
    <location>
        <begin position="112"/>
        <end position="146"/>
    </location>
</feature>
<dbReference type="Proteomes" id="UP000789831">
    <property type="component" value="Unassembled WGS sequence"/>
</dbReference>
<evidence type="ECO:0000313" key="4">
    <source>
        <dbReference type="Proteomes" id="UP000789831"/>
    </source>
</evidence>
<feature type="compositionally biased region" description="Basic and acidic residues" evidence="2">
    <location>
        <begin position="170"/>
        <end position="180"/>
    </location>
</feature>
<evidence type="ECO:0000256" key="2">
    <source>
        <dbReference type="SAM" id="MobiDB-lite"/>
    </source>
</evidence>
<accession>A0A9N9BG27</accession>
<organism evidence="3 4">
    <name type="scientific">Ambispora gerdemannii</name>
    <dbReference type="NCBI Taxonomy" id="144530"/>
    <lineage>
        <taxon>Eukaryota</taxon>
        <taxon>Fungi</taxon>
        <taxon>Fungi incertae sedis</taxon>
        <taxon>Mucoromycota</taxon>
        <taxon>Glomeromycotina</taxon>
        <taxon>Glomeromycetes</taxon>
        <taxon>Archaeosporales</taxon>
        <taxon>Ambisporaceae</taxon>
        <taxon>Ambispora</taxon>
    </lineage>
</organism>
<protein>
    <submittedName>
        <fullName evidence="3">3553_t:CDS:1</fullName>
    </submittedName>
</protein>
<keyword evidence="1" id="KW-0175">Coiled coil</keyword>
<dbReference type="AlphaFoldDB" id="A0A9N9BG27"/>
<name>A0A9N9BG27_9GLOM</name>